<dbReference type="AlphaFoldDB" id="A0A6H9V355"/>
<sequence>MSTNSPTAAAPPLVFGDTETTGLDPFMHDAWEFALIVRRDGRDEEHVFRIRPDLAHADPKALEINRYHERTAADGWTWDEPHTAATRMYSLLNGAVLIGSNPSFDADMIRNLFARYYDVAKPWHYRALDIATFAAGHLYGQAERMTRQTCDAVHYSKVDAALGWPWSSYRASELVGIPRPSGDAAHTALGDARWARDVWDAVTKPDAFYTATDEQLGAMAGEALSRFHGGAT</sequence>
<keyword evidence="2" id="KW-0269">Exonuclease</keyword>
<dbReference type="CDD" id="cd06127">
    <property type="entry name" value="DEDDh"/>
    <property type="match status" value="1"/>
</dbReference>
<comment type="caution">
    <text evidence="2">The sequence shown here is derived from an EMBL/GenBank/DDBJ whole genome shotgun (WGS) entry which is preliminary data.</text>
</comment>
<dbReference type="SMART" id="SM00479">
    <property type="entry name" value="EXOIII"/>
    <property type="match status" value="1"/>
</dbReference>
<evidence type="ECO:0000313" key="3">
    <source>
        <dbReference type="Proteomes" id="UP000442707"/>
    </source>
</evidence>
<keyword evidence="2" id="KW-0540">Nuclease</keyword>
<evidence type="ECO:0000259" key="1">
    <source>
        <dbReference type="SMART" id="SM00479"/>
    </source>
</evidence>
<dbReference type="Proteomes" id="UP000442707">
    <property type="component" value="Unassembled WGS sequence"/>
</dbReference>
<dbReference type="RefSeq" id="WP_150948412.1">
    <property type="nucleotide sequence ID" value="NZ_VZRB01000008.1"/>
</dbReference>
<dbReference type="InterPro" id="IPR012337">
    <property type="entry name" value="RNaseH-like_sf"/>
</dbReference>
<feature type="domain" description="Exonuclease" evidence="1">
    <location>
        <begin position="12"/>
        <end position="208"/>
    </location>
</feature>
<accession>A0A6H9V355</accession>
<organism evidence="2 3">
    <name type="scientific">Streptomyces luteolifulvus</name>
    <dbReference type="NCBI Taxonomy" id="2615112"/>
    <lineage>
        <taxon>Bacteria</taxon>
        <taxon>Bacillati</taxon>
        <taxon>Actinomycetota</taxon>
        <taxon>Actinomycetes</taxon>
        <taxon>Kitasatosporales</taxon>
        <taxon>Streptomycetaceae</taxon>
        <taxon>Streptomyces</taxon>
    </lineage>
</organism>
<reference evidence="2 3" key="1">
    <citation type="submission" date="2019-09" db="EMBL/GenBank/DDBJ databases">
        <title>Screening of Novel Bioactive Compounds from Soil-Associated.</title>
        <authorList>
            <person name="Zhao S."/>
        </authorList>
    </citation>
    <scope>NUCLEOTIDE SEQUENCE [LARGE SCALE GENOMIC DNA]</scope>
    <source>
        <strain evidence="2 3">HIT-DPA4</strain>
    </source>
</reference>
<name>A0A6H9V355_9ACTN</name>
<dbReference type="EMBL" id="VZRB01000008">
    <property type="protein sequence ID" value="KAB1146766.1"/>
    <property type="molecule type" value="Genomic_DNA"/>
</dbReference>
<evidence type="ECO:0000313" key="2">
    <source>
        <dbReference type="EMBL" id="KAB1146766.1"/>
    </source>
</evidence>
<dbReference type="InterPro" id="IPR013520">
    <property type="entry name" value="Ribonucl_H"/>
</dbReference>
<keyword evidence="2" id="KW-0378">Hydrolase</keyword>
<dbReference type="Gene3D" id="3.30.420.10">
    <property type="entry name" value="Ribonuclease H-like superfamily/Ribonuclease H"/>
    <property type="match status" value="1"/>
</dbReference>
<dbReference type="GO" id="GO:0004527">
    <property type="term" value="F:exonuclease activity"/>
    <property type="evidence" value="ECO:0007669"/>
    <property type="project" value="UniProtKB-KW"/>
</dbReference>
<dbReference type="InterPro" id="IPR036397">
    <property type="entry name" value="RNaseH_sf"/>
</dbReference>
<gene>
    <name evidence="2" type="ORF">F7R91_14395</name>
</gene>
<keyword evidence="3" id="KW-1185">Reference proteome</keyword>
<dbReference type="Pfam" id="PF00929">
    <property type="entry name" value="RNase_T"/>
    <property type="match status" value="1"/>
</dbReference>
<proteinExistence type="predicted"/>
<dbReference type="SUPFAM" id="SSF53098">
    <property type="entry name" value="Ribonuclease H-like"/>
    <property type="match status" value="1"/>
</dbReference>
<dbReference type="GO" id="GO:0003676">
    <property type="term" value="F:nucleic acid binding"/>
    <property type="evidence" value="ECO:0007669"/>
    <property type="project" value="InterPro"/>
</dbReference>
<protein>
    <submittedName>
        <fullName evidence="2">3'-5' exonuclease</fullName>
    </submittedName>
</protein>